<dbReference type="Proteomes" id="UP000799423">
    <property type="component" value="Unassembled WGS sequence"/>
</dbReference>
<organism evidence="9 10">
    <name type="scientific">Plenodomus tracheiphilus IPT5</name>
    <dbReference type="NCBI Taxonomy" id="1408161"/>
    <lineage>
        <taxon>Eukaryota</taxon>
        <taxon>Fungi</taxon>
        <taxon>Dikarya</taxon>
        <taxon>Ascomycota</taxon>
        <taxon>Pezizomycotina</taxon>
        <taxon>Dothideomycetes</taxon>
        <taxon>Pleosporomycetidae</taxon>
        <taxon>Pleosporales</taxon>
        <taxon>Pleosporineae</taxon>
        <taxon>Leptosphaeriaceae</taxon>
        <taxon>Plenodomus</taxon>
    </lineage>
</organism>
<sequence>MAIPFQCLVARNSHTAVPTEWTLFGASGPTLVVQSSTGTTSTWPEQPSKTVDDHQDNENQERPGKRIKLEHPKEHKANFASLILSHDGQYLVGITGEDKTIRVFKIDAQNRLHQLSERCMSRRPCSIVLTSDDSIILCADKFGDVYALPLFHSPDDELPETPTVPQPEQKEKDFTPSATTLTVHSGRNRKTLEEQLKQKAKGIAKSKEPMRFKHELLLGHVSMLTDIISTEVDGRKYIITADRDEHIRVSRGQPQAHIIEGFCFGHESFISTLCITASGKLVSGGGDDDLFVWDWQNYRLLERLPIRNIVLDHLKNRPELAAVPQDDIGFKVAVSGIWNVPGSSNDILVACEGIPAIFSFDIGSPASAYAIALNGNALAVSFLHVASLSHTVVVSTDNVQKPGSTTEPRADKVSRLQYLSRAESGRWQENTEASVSLRSFEQAQGTATKVEPSSTESKAIQSMLYGVENLRKRPGSEE</sequence>
<dbReference type="GO" id="GO:0005829">
    <property type="term" value="C:cytosol"/>
    <property type="evidence" value="ECO:0007669"/>
    <property type="project" value="TreeGrafter"/>
</dbReference>
<dbReference type="PANTHER" id="PTHR16288:SF0">
    <property type="entry name" value="TRNA (GUANINE-N(7)-)-METHYLTRANSFERASE NON-CATALYTIC SUBUNIT WDR4"/>
    <property type="match status" value="1"/>
</dbReference>
<dbReference type="GO" id="GO:0043527">
    <property type="term" value="C:tRNA methyltransferase complex"/>
    <property type="evidence" value="ECO:0007669"/>
    <property type="project" value="TreeGrafter"/>
</dbReference>
<dbReference type="OrthoDB" id="339900at2759"/>
<dbReference type="PANTHER" id="PTHR16288">
    <property type="entry name" value="WD40 REPEAT PROTEIN 4"/>
    <property type="match status" value="1"/>
</dbReference>
<dbReference type="InterPro" id="IPR015943">
    <property type="entry name" value="WD40/YVTN_repeat-like_dom_sf"/>
</dbReference>
<dbReference type="InterPro" id="IPR036322">
    <property type="entry name" value="WD40_repeat_dom_sf"/>
</dbReference>
<evidence type="ECO:0000256" key="5">
    <source>
        <dbReference type="ARBA" id="ARBA00023242"/>
    </source>
</evidence>
<dbReference type="UniPathway" id="UPA00989"/>
<keyword evidence="3 6" id="KW-0819">tRNA processing</keyword>
<protein>
    <submittedName>
        <fullName evidence="9">tRNA methyltransferas-like protein</fullName>
    </submittedName>
</protein>
<evidence type="ECO:0000256" key="1">
    <source>
        <dbReference type="ARBA" id="ARBA00004123"/>
    </source>
</evidence>
<evidence type="ECO:0000256" key="3">
    <source>
        <dbReference type="ARBA" id="ARBA00022694"/>
    </source>
</evidence>
<evidence type="ECO:0000256" key="8">
    <source>
        <dbReference type="SAM" id="MobiDB-lite"/>
    </source>
</evidence>
<evidence type="ECO:0000256" key="7">
    <source>
        <dbReference type="PROSITE-ProRule" id="PRU00221"/>
    </source>
</evidence>
<dbReference type="SMART" id="SM00320">
    <property type="entry name" value="WD40"/>
    <property type="match status" value="3"/>
</dbReference>
<evidence type="ECO:0000313" key="10">
    <source>
        <dbReference type="Proteomes" id="UP000799423"/>
    </source>
</evidence>
<feature type="compositionally biased region" description="Polar residues" evidence="8">
    <location>
        <begin position="176"/>
        <end position="185"/>
    </location>
</feature>
<comment type="function">
    <text evidence="6">Required for the formation of N(7)-methylguanine at position 46 (m7G46) in tRNA. In the complex, it is required to stabilize and induce conformational changes of the catalytic subunit.</text>
</comment>
<dbReference type="AlphaFoldDB" id="A0A6A7BKV8"/>
<dbReference type="InterPro" id="IPR028884">
    <property type="entry name" value="Trm82"/>
</dbReference>
<dbReference type="HAMAP" id="MF_03056">
    <property type="entry name" value="TRM82"/>
    <property type="match status" value="1"/>
</dbReference>
<dbReference type="EMBL" id="MU006290">
    <property type="protein sequence ID" value="KAF2855407.1"/>
    <property type="molecule type" value="Genomic_DNA"/>
</dbReference>
<keyword evidence="10" id="KW-1185">Reference proteome</keyword>
<proteinExistence type="inferred from homology"/>
<comment type="subcellular location">
    <subcellularLocation>
        <location evidence="1 6">Nucleus</location>
    </subcellularLocation>
</comment>
<gene>
    <name evidence="9" type="ORF">T440DRAFT_439592</name>
</gene>
<evidence type="ECO:0000256" key="2">
    <source>
        <dbReference type="ARBA" id="ARBA00022574"/>
    </source>
</evidence>
<feature type="region of interest" description="Disordered" evidence="8">
    <location>
        <begin position="34"/>
        <end position="67"/>
    </location>
</feature>
<accession>A0A6A7BKV8</accession>
<dbReference type="InterPro" id="IPR001680">
    <property type="entry name" value="WD40_rpt"/>
</dbReference>
<evidence type="ECO:0000256" key="6">
    <source>
        <dbReference type="HAMAP-Rule" id="MF_03056"/>
    </source>
</evidence>
<dbReference type="GO" id="GO:0106004">
    <property type="term" value="P:tRNA (guanine-N7)-methylation"/>
    <property type="evidence" value="ECO:0007669"/>
    <property type="project" value="UniProtKB-UniRule"/>
</dbReference>
<evidence type="ECO:0000256" key="4">
    <source>
        <dbReference type="ARBA" id="ARBA00022737"/>
    </source>
</evidence>
<comment type="similarity">
    <text evidence="6">Belongs to the WD repeat TRM82 family.</text>
</comment>
<feature type="region of interest" description="Disordered" evidence="8">
    <location>
        <begin position="154"/>
        <end position="188"/>
    </location>
</feature>
<dbReference type="Gene3D" id="2.130.10.10">
    <property type="entry name" value="YVTN repeat-like/Quinoprotein amine dehydrogenase"/>
    <property type="match status" value="1"/>
</dbReference>
<name>A0A6A7BKV8_9PLEO</name>
<reference evidence="9" key="1">
    <citation type="submission" date="2020-01" db="EMBL/GenBank/DDBJ databases">
        <authorList>
            <consortium name="DOE Joint Genome Institute"/>
            <person name="Haridas S."/>
            <person name="Albert R."/>
            <person name="Binder M."/>
            <person name="Bloem J."/>
            <person name="Labutti K."/>
            <person name="Salamov A."/>
            <person name="Andreopoulos B."/>
            <person name="Baker S.E."/>
            <person name="Barry K."/>
            <person name="Bills G."/>
            <person name="Bluhm B.H."/>
            <person name="Cannon C."/>
            <person name="Castanera R."/>
            <person name="Culley D.E."/>
            <person name="Daum C."/>
            <person name="Ezra D."/>
            <person name="Gonzalez J.B."/>
            <person name="Henrissat B."/>
            <person name="Kuo A."/>
            <person name="Liang C."/>
            <person name="Lipzen A."/>
            <person name="Lutzoni F."/>
            <person name="Magnuson J."/>
            <person name="Mondo S."/>
            <person name="Nolan M."/>
            <person name="Ohm R."/>
            <person name="Pangilinan J."/>
            <person name="Park H.-J."/>
            <person name="Ramirez L."/>
            <person name="Alfaro M."/>
            <person name="Sun H."/>
            <person name="Tritt A."/>
            <person name="Yoshinaga Y."/>
            <person name="Zwiers L.-H."/>
            <person name="Turgeon B.G."/>
            <person name="Goodwin S.B."/>
            <person name="Spatafora J.W."/>
            <person name="Crous P.W."/>
            <person name="Grigoriev I.V."/>
        </authorList>
    </citation>
    <scope>NUCLEOTIDE SEQUENCE</scope>
    <source>
        <strain evidence="9">IPT5</strain>
    </source>
</reference>
<keyword evidence="5 6" id="KW-0539">Nucleus</keyword>
<dbReference type="PROSITE" id="PS50082">
    <property type="entry name" value="WD_REPEATS_2"/>
    <property type="match status" value="1"/>
</dbReference>
<keyword evidence="2 6" id="KW-0853">WD repeat</keyword>
<dbReference type="SUPFAM" id="SSF50978">
    <property type="entry name" value="WD40 repeat-like"/>
    <property type="match status" value="1"/>
</dbReference>
<dbReference type="GO" id="GO:0005634">
    <property type="term" value="C:nucleus"/>
    <property type="evidence" value="ECO:0007669"/>
    <property type="project" value="UniProtKB-SubCell"/>
</dbReference>
<feature type="repeat" description="WD" evidence="7">
    <location>
        <begin position="263"/>
        <end position="303"/>
    </location>
</feature>
<feature type="compositionally biased region" description="Polar residues" evidence="8">
    <location>
        <begin position="34"/>
        <end position="49"/>
    </location>
</feature>
<keyword evidence="4 6" id="KW-0677">Repeat</keyword>
<comment type="pathway">
    <text evidence="6">tRNA modification; N(7)-methylguanine-tRNA biosynthesis.</text>
</comment>
<dbReference type="Pfam" id="PF00400">
    <property type="entry name" value="WD40"/>
    <property type="match status" value="2"/>
</dbReference>
<feature type="compositionally biased region" description="Basic and acidic residues" evidence="8">
    <location>
        <begin position="50"/>
        <end position="67"/>
    </location>
</feature>
<evidence type="ECO:0000313" key="9">
    <source>
        <dbReference type="EMBL" id="KAF2855407.1"/>
    </source>
</evidence>